<evidence type="ECO:0000313" key="2">
    <source>
        <dbReference type="Proteomes" id="UP000095283"/>
    </source>
</evidence>
<protein>
    <submittedName>
        <fullName evidence="3">Uncharacterized protein</fullName>
    </submittedName>
</protein>
<proteinExistence type="predicted"/>
<keyword evidence="2" id="KW-1185">Reference proteome</keyword>
<organism evidence="2 3">
    <name type="scientific">Heterorhabditis bacteriophora</name>
    <name type="common">Entomopathogenic nematode worm</name>
    <dbReference type="NCBI Taxonomy" id="37862"/>
    <lineage>
        <taxon>Eukaryota</taxon>
        <taxon>Metazoa</taxon>
        <taxon>Ecdysozoa</taxon>
        <taxon>Nematoda</taxon>
        <taxon>Chromadorea</taxon>
        <taxon>Rhabditida</taxon>
        <taxon>Rhabditina</taxon>
        <taxon>Rhabditomorpha</taxon>
        <taxon>Strongyloidea</taxon>
        <taxon>Heterorhabditidae</taxon>
        <taxon>Heterorhabditis</taxon>
    </lineage>
</organism>
<name>A0A1I7WET9_HETBA</name>
<feature type="region of interest" description="Disordered" evidence="1">
    <location>
        <begin position="50"/>
        <end position="71"/>
    </location>
</feature>
<dbReference type="AlphaFoldDB" id="A0A1I7WET9"/>
<evidence type="ECO:0000313" key="3">
    <source>
        <dbReference type="WBParaSite" id="Hba_03438"/>
    </source>
</evidence>
<dbReference type="Proteomes" id="UP000095283">
    <property type="component" value="Unplaced"/>
</dbReference>
<reference evidence="3" key="1">
    <citation type="submission" date="2016-11" db="UniProtKB">
        <authorList>
            <consortium name="WormBaseParasite"/>
        </authorList>
    </citation>
    <scope>IDENTIFICATION</scope>
</reference>
<dbReference type="WBParaSite" id="Hba_03438">
    <property type="protein sequence ID" value="Hba_03438"/>
    <property type="gene ID" value="Hba_03438"/>
</dbReference>
<accession>A0A1I7WET9</accession>
<evidence type="ECO:0000256" key="1">
    <source>
        <dbReference type="SAM" id="MobiDB-lite"/>
    </source>
</evidence>
<sequence>MRPQLKHLHLPQRHRDSIADYSPLQAQSAISIDNYCGAFDRTSLAIRNTQKSRTPLGTARKRSSTPISTYL</sequence>